<evidence type="ECO:0000313" key="2">
    <source>
        <dbReference type="EMBL" id="CAK0812547.1"/>
    </source>
</evidence>
<dbReference type="SUPFAM" id="SSF52087">
    <property type="entry name" value="CRAL/TRIO domain"/>
    <property type="match status" value="1"/>
</dbReference>
<dbReference type="EMBL" id="CAUYUJ010005172">
    <property type="protein sequence ID" value="CAK0812547.1"/>
    <property type="molecule type" value="Genomic_DNA"/>
</dbReference>
<sequence length="383" mass="42044">MHLLAEARFCVSAAAWALPDSFLLFSRRVAVFLMMLSHAAAGAAVLRAGPQQHVAAGAKPVLVLRAGGPRHGRTSRASRTMPAFFAAATWASWRSQKRHRAKAVQRGAITDETDLSVSSLLQKYDTDIKAIRRACMELLEDRDDTYVLRFAIEHKGDIAAAIRNVQKVNSWRRREGRQIVAAAAKAVAAAQEGGGWNNAPVLEAAPHSELISKYITGSQIVIVSMPSGDLCSCIRASAIDDQKLMDSVTVEQMIDFFLFAREVNFLVAEQRTRRQGRLVQLIAANDLTAVSKLPDDRFQQALTKSSEQATTLYPGFAGPTAILNIPDVARFILQFLTPLFPGAVQQRLKFASGPMAYIRDLSDILQEPTRSTFVKDLQATLEL</sequence>
<name>A0ABN9R4Y5_9DINO</name>
<proteinExistence type="predicted"/>
<keyword evidence="3" id="KW-1185">Reference proteome</keyword>
<accession>A0ABN9R4Y5</accession>
<dbReference type="InterPro" id="IPR036865">
    <property type="entry name" value="CRAL-TRIO_dom_sf"/>
</dbReference>
<reference evidence="2" key="1">
    <citation type="submission" date="2023-10" db="EMBL/GenBank/DDBJ databases">
        <authorList>
            <person name="Chen Y."/>
            <person name="Shah S."/>
            <person name="Dougan E. K."/>
            <person name="Thang M."/>
            <person name="Chan C."/>
        </authorList>
    </citation>
    <scope>NUCLEOTIDE SEQUENCE [LARGE SCALE GENOMIC DNA]</scope>
</reference>
<organism evidence="2 3">
    <name type="scientific">Prorocentrum cordatum</name>
    <dbReference type="NCBI Taxonomy" id="2364126"/>
    <lineage>
        <taxon>Eukaryota</taxon>
        <taxon>Sar</taxon>
        <taxon>Alveolata</taxon>
        <taxon>Dinophyceae</taxon>
        <taxon>Prorocentrales</taxon>
        <taxon>Prorocentraceae</taxon>
        <taxon>Prorocentrum</taxon>
    </lineage>
</organism>
<comment type="caution">
    <text evidence="2">The sequence shown here is derived from an EMBL/GenBank/DDBJ whole genome shotgun (WGS) entry which is preliminary data.</text>
</comment>
<protein>
    <recommendedName>
        <fullName evidence="1">CRAL-TRIO domain-containing protein</fullName>
    </recommendedName>
</protein>
<dbReference type="PROSITE" id="PS50191">
    <property type="entry name" value="CRAL_TRIO"/>
    <property type="match status" value="1"/>
</dbReference>
<feature type="domain" description="CRAL-TRIO" evidence="1">
    <location>
        <begin position="207"/>
        <end position="383"/>
    </location>
</feature>
<evidence type="ECO:0000313" key="3">
    <source>
        <dbReference type="Proteomes" id="UP001189429"/>
    </source>
</evidence>
<dbReference type="Proteomes" id="UP001189429">
    <property type="component" value="Unassembled WGS sequence"/>
</dbReference>
<dbReference type="Pfam" id="PF00650">
    <property type="entry name" value="CRAL_TRIO"/>
    <property type="match status" value="1"/>
</dbReference>
<dbReference type="InterPro" id="IPR001251">
    <property type="entry name" value="CRAL-TRIO_dom"/>
</dbReference>
<dbReference type="Gene3D" id="3.40.525.10">
    <property type="entry name" value="CRAL-TRIO lipid binding domain"/>
    <property type="match status" value="1"/>
</dbReference>
<gene>
    <name evidence="2" type="ORF">PCOR1329_LOCUS16814</name>
</gene>
<evidence type="ECO:0000259" key="1">
    <source>
        <dbReference type="PROSITE" id="PS50191"/>
    </source>
</evidence>